<keyword evidence="5" id="KW-1185">Reference proteome</keyword>
<evidence type="ECO:0000313" key="4">
    <source>
        <dbReference type="EMBL" id="KAF6002435.1"/>
    </source>
</evidence>
<dbReference type="InterPro" id="IPR011992">
    <property type="entry name" value="EF-hand-dom_pair"/>
</dbReference>
<organism evidence="4 5">
    <name type="scientific">Cyanidiococcus yangmingshanensis</name>
    <dbReference type="NCBI Taxonomy" id="2690220"/>
    <lineage>
        <taxon>Eukaryota</taxon>
        <taxon>Rhodophyta</taxon>
        <taxon>Bangiophyceae</taxon>
        <taxon>Cyanidiales</taxon>
        <taxon>Cyanidiaceae</taxon>
        <taxon>Cyanidiococcus</taxon>
    </lineage>
</organism>
<name>A0A7J7IH63_9RHOD</name>
<feature type="domain" description="EF-hand" evidence="3">
    <location>
        <begin position="119"/>
        <end position="154"/>
    </location>
</feature>
<dbReference type="GO" id="GO:0005509">
    <property type="term" value="F:calcium ion binding"/>
    <property type="evidence" value="ECO:0007669"/>
    <property type="project" value="InterPro"/>
</dbReference>
<accession>A0A7J7IH63</accession>
<keyword evidence="1" id="KW-0677">Repeat</keyword>
<dbReference type="PANTHER" id="PTHR23048">
    <property type="entry name" value="MYOSIN LIGHT CHAIN 1, 3"/>
    <property type="match status" value="1"/>
</dbReference>
<dbReference type="EMBL" id="VWRR01000010">
    <property type="protein sequence ID" value="KAF6002435.1"/>
    <property type="molecule type" value="Genomic_DNA"/>
</dbReference>
<dbReference type="GO" id="GO:0016460">
    <property type="term" value="C:myosin II complex"/>
    <property type="evidence" value="ECO:0007669"/>
    <property type="project" value="TreeGrafter"/>
</dbReference>
<dbReference type="OrthoDB" id="26525at2759"/>
<dbReference type="Proteomes" id="UP000530660">
    <property type="component" value="Unassembled WGS sequence"/>
</dbReference>
<dbReference type="InterPro" id="IPR018247">
    <property type="entry name" value="EF_Hand_1_Ca_BS"/>
</dbReference>
<protein>
    <submittedName>
        <fullName evidence="4">Myosin I light chain Cam2</fullName>
    </submittedName>
</protein>
<dbReference type="FunFam" id="1.10.238.10:FF:000178">
    <property type="entry name" value="Calmodulin-2 A"/>
    <property type="match status" value="1"/>
</dbReference>
<dbReference type="PROSITE" id="PS50222">
    <property type="entry name" value="EF_HAND_2"/>
    <property type="match status" value="4"/>
</dbReference>
<dbReference type="Gene3D" id="1.10.238.10">
    <property type="entry name" value="EF-hand"/>
    <property type="match status" value="3"/>
</dbReference>
<comment type="caution">
    <text evidence="4">The sequence shown here is derived from an EMBL/GenBank/DDBJ whole genome shotgun (WGS) entry which is preliminary data.</text>
</comment>
<dbReference type="Pfam" id="PF13499">
    <property type="entry name" value="EF-hand_7"/>
    <property type="match status" value="2"/>
</dbReference>
<dbReference type="InterPro" id="IPR050230">
    <property type="entry name" value="CALM/Myosin/TropC-like"/>
</dbReference>
<dbReference type="SMART" id="SM00054">
    <property type="entry name" value="EFh"/>
    <property type="match status" value="4"/>
</dbReference>
<feature type="domain" description="EF-hand" evidence="3">
    <location>
        <begin position="10"/>
        <end position="45"/>
    </location>
</feature>
<evidence type="ECO:0000256" key="2">
    <source>
        <dbReference type="ARBA" id="ARBA00022837"/>
    </source>
</evidence>
<sequence length="154" mass="17435">MSAAGELTPEQIAEFEEAFKLFDKDGDGKITTKELGTIMRSLGQNPTEAHLREMIAEVDQDGSGTIDFDEFLALMDRKMKDIDTEQEVREAFAVFDKNNDGKISADELRVVMLKLGERLTDEEIDEMIREADADGDGYIDYNEFASLLQWDQQV</sequence>
<dbReference type="PROSITE" id="PS00018">
    <property type="entry name" value="EF_HAND_1"/>
    <property type="match status" value="4"/>
</dbReference>
<evidence type="ECO:0000313" key="5">
    <source>
        <dbReference type="Proteomes" id="UP000530660"/>
    </source>
</evidence>
<keyword evidence="2" id="KW-0106">Calcium</keyword>
<dbReference type="InterPro" id="IPR002048">
    <property type="entry name" value="EF_hand_dom"/>
</dbReference>
<proteinExistence type="predicted"/>
<evidence type="ECO:0000256" key="1">
    <source>
        <dbReference type="ARBA" id="ARBA00022737"/>
    </source>
</evidence>
<gene>
    <name evidence="4" type="primary">CAM2</name>
    <name evidence="4" type="ORF">F1559_002219</name>
</gene>
<dbReference type="AlphaFoldDB" id="A0A7J7IH63"/>
<dbReference type="SUPFAM" id="SSF47473">
    <property type="entry name" value="EF-hand"/>
    <property type="match status" value="1"/>
</dbReference>
<reference evidence="4 5" key="1">
    <citation type="journal article" date="2020" name="J. Phycol.">
        <title>Comparative genome analysis reveals Cyanidiococcus gen. nov., a new extremophilic red algal genus sister to Cyanidioschyzon (Cyanidioschyzonaceae, Rhodophyta).</title>
        <authorList>
            <person name="Liu S.-L."/>
            <person name="Chiang Y.-R."/>
            <person name="Yoon H.S."/>
            <person name="Fu H.-Y."/>
        </authorList>
    </citation>
    <scope>NUCLEOTIDE SEQUENCE [LARGE SCALE GENOMIC DNA]</scope>
    <source>
        <strain evidence="4 5">THAL066</strain>
    </source>
</reference>
<dbReference type="CDD" id="cd00051">
    <property type="entry name" value="EFh"/>
    <property type="match status" value="2"/>
</dbReference>
<evidence type="ECO:0000259" key="3">
    <source>
        <dbReference type="PROSITE" id="PS50222"/>
    </source>
</evidence>
<dbReference type="PANTHER" id="PTHR23048:SF0">
    <property type="entry name" value="CALMODULIN LIKE 3"/>
    <property type="match status" value="1"/>
</dbReference>
<feature type="domain" description="EF-hand" evidence="3">
    <location>
        <begin position="46"/>
        <end position="81"/>
    </location>
</feature>
<feature type="domain" description="EF-hand" evidence="3">
    <location>
        <begin position="83"/>
        <end position="118"/>
    </location>
</feature>